<dbReference type="GO" id="GO:0070628">
    <property type="term" value="F:proteasome binding"/>
    <property type="evidence" value="ECO:0007669"/>
    <property type="project" value="InterPro"/>
</dbReference>
<reference evidence="2 3" key="1">
    <citation type="journal article" date="2016" name="Proc. Natl. Acad. Sci. U.S.A.">
        <title>Comparative genomics of biotechnologically important yeasts.</title>
        <authorList>
            <person name="Riley R."/>
            <person name="Haridas S."/>
            <person name="Wolfe K.H."/>
            <person name="Lopes M.R."/>
            <person name="Hittinger C.T."/>
            <person name="Goeker M."/>
            <person name="Salamov A.A."/>
            <person name="Wisecaver J.H."/>
            <person name="Long T.M."/>
            <person name="Calvey C.H."/>
            <person name="Aerts A.L."/>
            <person name="Barry K.W."/>
            <person name="Choi C."/>
            <person name="Clum A."/>
            <person name="Coughlan A.Y."/>
            <person name="Deshpande S."/>
            <person name="Douglass A.P."/>
            <person name="Hanson S.J."/>
            <person name="Klenk H.-P."/>
            <person name="LaButti K.M."/>
            <person name="Lapidus A."/>
            <person name="Lindquist E.A."/>
            <person name="Lipzen A.M."/>
            <person name="Meier-Kolthoff J.P."/>
            <person name="Ohm R.A."/>
            <person name="Otillar R.P."/>
            <person name="Pangilinan J.L."/>
            <person name="Peng Y."/>
            <person name="Rokas A."/>
            <person name="Rosa C.A."/>
            <person name="Scheuner C."/>
            <person name="Sibirny A.A."/>
            <person name="Slot J.C."/>
            <person name="Stielow J.B."/>
            <person name="Sun H."/>
            <person name="Kurtzman C.P."/>
            <person name="Blackwell M."/>
            <person name="Grigoriev I.V."/>
            <person name="Jeffries T.W."/>
        </authorList>
    </citation>
    <scope>NUCLEOTIDE SEQUENCE [LARGE SCALE GENOMIC DNA]</scope>
    <source>
        <strain evidence="2 3">NRRL Y-2026</strain>
    </source>
</reference>
<dbReference type="Proteomes" id="UP000094455">
    <property type="component" value="Unassembled WGS sequence"/>
</dbReference>
<proteinExistence type="predicted"/>
<feature type="region of interest" description="Disordered" evidence="1">
    <location>
        <begin position="331"/>
        <end position="365"/>
    </location>
</feature>
<keyword evidence="3" id="KW-1185">Reference proteome</keyword>
<evidence type="ECO:0000313" key="2">
    <source>
        <dbReference type="EMBL" id="ODQ46951.1"/>
    </source>
</evidence>
<sequence length="402" mass="44953">MIPKSLRELIRVSRKTAREFKQALEDVAELIREKQLEQSLQREPVRVPVRNQARQHPLAGRVYRRQFSTSRDVSATFRNMNKNVLLNFVRAGNSTGAAASRNMTPSLTNTLKAAVYQTQPFRAATRVQMGLVRGGIGSGMYRHFPRHNARMFSTFGPNMTRQAVENLSQGVRMFFVKGGKTSHDCLTHAYMNDVDIGHLRADEAFAANDIDLASTVSETAGLKECGCIVEFDMATPSIVSLVPESGYFDDDLSCKMETVYETSIKVQQKVLTDIKLFRENIGSTSYKFDKQREKLRFYCPNCDVTKMERLLLESCITMGVVKRNESIGSPVLGELSDSEGSEFSGPELEMDSDSVLSSTLSSGSSDRYNRYSYLNGVEEFSDGSILSTSDEFFEVSSTAIRV</sequence>
<dbReference type="EMBL" id="KV454003">
    <property type="protein sequence ID" value="ODQ46951.1"/>
    <property type="molecule type" value="Genomic_DNA"/>
</dbReference>
<dbReference type="InterPro" id="IPR038816">
    <property type="entry name" value="Stationary_phase_5"/>
</dbReference>
<dbReference type="RefSeq" id="XP_019018064.1">
    <property type="nucleotide sequence ID" value="XM_019164347.1"/>
</dbReference>
<protein>
    <submittedName>
        <fullName evidence="2">Uncharacterized protein</fullName>
    </submittedName>
</protein>
<dbReference type="STRING" id="763406.A0A1E3NLF2"/>
<feature type="compositionally biased region" description="Low complexity" evidence="1">
    <location>
        <begin position="353"/>
        <end position="365"/>
    </location>
</feature>
<evidence type="ECO:0000313" key="3">
    <source>
        <dbReference type="Proteomes" id="UP000094455"/>
    </source>
</evidence>
<dbReference type="PANTHER" id="PTHR42342">
    <property type="entry name" value="STATIONARY PHASE PROTEIN 5"/>
    <property type="match status" value="1"/>
</dbReference>
<evidence type="ECO:0000256" key="1">
    <source>
        <dbReference type="SAM" id="MobiDB-lite"/>
    </source>
</evidence>
<gene>
    <name evidence="2" type="ORF">PICMEDRAFT_72970</name>
</gene>
<organism evidence="2 3">
    <name type="scientific">Pichia membranifaciens NRRL Y-2026</name>
    <dbReference type="NCBI Taxonomy" id="763406"/>
    <lineage>
        <taxon>Eukaryota</taxon>
        <taxon>Fungi</taxon>
        <taxon>Dikarya</taxon>
        <taxon>Ascomycota</taxon>
        <taxon>Saccharomycotina</taxon>
        <taxon>Pichiomycetes</taxon>
        <taxon>Pichiales</taxon>
        <taxon>Pichiaceae</taxon>
        <taxon>Pichia</taxon>
    </lineage>
</organism>
<dbReference type="GO" id="GO:0043248">
    <property type="term" value="P:proteasome assembly"/>
    <property type="evidence" value="ECO:0007669"/>
    <property type="project" value="TreeGrafter"/>
</dbReference>
<dbReference type="GeneID" id="30181034"/>
<dbReference type="AlphaFoldDB" id="A0A1E3NLF2"/>
<name>A0A1E3NLF2_9ASCO</name>
<dbReference type="OrthoDB" id="416253at2759"/>
<accession>A0A1E3NLF2</accession>
<dbReference type="PANTHER" id="PTHR42342:SF1">
    <property type="entry name" value="STATIONARY PHASE PROTEIN 5"/>
    <property type="match status" value="1"/>
</dbReference>